<reference evidence="1 2" key="1">
    <citation type="submission" date="2016-08" db="EMBL/GenBank/DDBJ databases">
        <authorList>
            <person name="Seilhamer J.J."/>
        </authorList>
    </citation>
    <scope>NUCLEOTIDE SEQUENCE [LARGE SCALE GENOMIC DNA]</scope>
    <source>
        <strain evidence="1 2">VC14762</strain>
    </source>
</reference>
<comment type="caution">
    <text evidence="1">The sequence shown here is derived from an EMBL/GenBank/DDBJ whole genome shotgun (WGS) entry which is preliminary data.</text>
</comment>
<dbReference type="Proteomes" id="UP000188543">
    <property type="component" value="Unassembled WGS sequence"/>
</dbReference>
<evidence type="ECO:0000313" key="2">
    <source>
        <dbReference type="Proteomes" id="UP000188543"/>
    </source>
</evidence>
<dbReference type="EMBL" id="MUTJ01000002">
    <property type="protein sequence ID" value="ONU93808.1"/>
    <property type="molecule type" value="Genomic_DNA"/>
</dbReference>
<dbReference type="AlphaFoldDB" id="A0A1V2WCD0"/>
<dbReference type="OrthoDB" id="9011938at2"/>
<gene>
    <name evidence="1" type="ORF">A8E72_00225</name>
</gene>
<proteinExistence type="predicted"/>
<protein>
    <submittedName>
        <fullName evidence="1">Uncharacterized protein</fullName>
    </submittedName>
</protein>
<sequence length="59" mass="6366">MNDEVPLDAGVAAQWPFGTRVCVSCVNRGDREAPVAIAGSIRFDTTKRVSNQAFKTLKA</sequence>
<organism evidence="1 2">
    <name type="scientific">Burkholderia cenocepacia</name>
    <dbReference type="NCBI Taxonomy" id="95486"/>
    <lineage>
        <taxon>Bacteria</taxon>
        <taxon>Pseudomonadati</taxon>
        <taxon>Pseudomonadota</taxon>
        <taxon>Betaproteobacteria</taxon>
        <taxon>Burkholderiales</taxon>
        <taxon>Burkholderiaceae</taxon>
        <taxon>Burkholderia</taxon>
        <taxon>Burkholderia cepacia complex</taxon>
    </lineage>
</organism>
<dbReference type="RefSeq" id="WP_077021240.1">
    <property type="nucleotide sequence ID" value="NZ_CADETK010000002.1"/>
</dbReference>
<name>A0A1V2WCD0_9BURK</name>
<evidence type="ECO:0000313" key="1">
    <source>
        <dbReference type="EMBL" id="ONU93808.1"/>
    </source>
</evidence>
<accession>A0A1V2WCD0</accession>